<evidence type="ECO:0000313" key="2">
    <source>
        <dbReference type="EMBL" id="AXF84811.1"/>
    </source>
</evidence>
<keyword evidence="3" id="KW-1185">Reference proteome</keyword>
<feature type="transmembrane region" description="Helical" evidence="1">
    <location>
        <begin position="42"/>
        <end position="65"/>
    </location>
</feature>
<organism evidence="2 3">
    <name type="scientific">Ephemeroptericola cinctiostellae</name>
    <dbReference type="NCBI Taxonomy" id="2268024"/>
    <lineage>
        <taxon>Bacteria</taxon>
        <taxon>Pseudomonadati</taxon>
        <taxon>Pseudomonadota</taxon>
        <taxon>Betaproteobacteria</taxon>
        <taxon>Burkholderiales</taxon>
        <taxon>Burkholderiaceae</taxon>
        <taxon>Ephemeroptericola</taxon>
    </lineage>
</organism>
<reference evidence="3" key="1">
    <citation type="submission" date="2018-07" db="EMBL/GenBank/DDBJ databases">
        <authorList>
            <person name="Kim H."/>
        </authorList>
    </citation>
    <scope>NUCLEOTIDE SEQUENCE [LARGE SCALE GENOMIC DNA]</scope>
    <source>
        <strain evidence="3">F02</strain>
    </source>
</reference>
<keyword evidence="1" id="KW-0812">Transmembrane</keyword>
<dbReference type="Proteomes" id="UP000252182">
    <property type="component" value="Chromosome"/>
</dbReference>
<keyword evidence="1" id="KW-0472">Membrane</keyword>
<name>A0A345D8X3_9BURK</name>
<accession>A0A345D8X3</accession>
<protein>
    <submittedName>
        <fullName evidence="2">Uncharacterized protein</fullName>
    </submittedName>
</protein>
<dbReference type="KEGG" id="hyf:DTO96_100521"/>
<evidence type="ECO:0000313" key="3">
    <source>
        <dbReference type="Proteomes" id="UP000252182"/>
    </source>
</evidence>
<sequence>MRMPKCCCLICHESESKRVRASEWKIEWVWAGQLSIVKGVRIAWSIAFGLMVMLQPLVVCPVGCWSTRLKNKCP</sequence>
<proteinExistence type="predicted"/>
<keyword evidence="1" id="KW-1133">Transmembrane helix</keyword>
<dbReference type="EMBL" id="CP031124">
    <property type="protein sequence ID" value="AXF84811.1"/>
    <property type="molecule type" value="Genomic_DNA"/>
</dbReference>
<evidence type="ECO:0000256" key="1">
    <source>
        <dbReference type="SAM" id="Phobius"/>
    </source>
</evidence>
<dbReference type="AlphaFoldDB" id="A0A345D8X3"/>
<gene>
    <name evidence="2" type="ORF">DTO96_100521</name>
</gene>